<comment type="caution">
    <text evidence="7">The sequence shown here is derived from an EMBL/GenBank/DDBJ whole genome shotgun (WGS) entry which is preliminary data.</text>
</comment>
<evidence type="ECO:0000256" key="5">
    <source>
        <dbReference type="ARBA" id="ARBA00023136"/>
    </source>
</evidence>
<keyword evidence="4 6" id="KW-1133">Transmembrane helix</keyword>
<feature type="transmembrane region" description="Helical" evidence="6">
    <location>
        <begin position="155"/>
        <end position="175"/>
    </location>
</feature>
<protein>
    <submittedName>
        <fullName evidence="7">YhhN-like family protein</fullName>
    </submittedName>
</protein>
<dbReference type="EMBL" id="AJSR01002384">
    <property type="protein sequence ID" value="EKM28787.1"/>
    <property type="molecule type" value="Genomic_DNA"/>
</dbReference>
<keyword evidence="3 6" id="KW-0812">Transmembrane</keyword>
<dbReference type="InterPro" id="IPR012506">
    <property type="entry name" value="TMEM86B-like"/>
</dbReference>
<evidence type="ECO:0000256" key="1">
    <source>
        <dbReference type="ARBA" id="ARBA00004141"/>
    </source>
</evidence>
<feature type="transmembrane region" description="Helical" evidence="6">
    <location>
        <begin position="131"/>
        <end position="149"/>
    </location>
</feature>
<reference evidence="7 8" key="1">
    <citation type="submission" date="2012-10" db="EMBL/GenBank/DDBJ databases">
        <title>Genome sequence of Vibrio Cholerae HENC-02.</title>
        <authorList>
            <person name="Eppinger M."/>
            <person name="Hasan N.A."/>
            <person name="Sengamalay N."/>
            <person name="Hine E."/>
            <person name="Su Q."/>
            <person name="Daugherty S.C."/>
            <person name="Young S."/>
            <person name="Sadzewicz L."/>
            <person name="Tallon L."/>
            <person name="Cebula T.A."/>
            <person name="Ravel J."/>
            <person name="Colwell R.R."/>
        </authorList>
    </citation>
    <scope>NUCLEOTIDE SEQUENCE [LARGE SCALE GENOMIC DNA]</scope>
    <source>
        <strain evidence="7 8">HENC-02</strain>
    </source>
</reference>
<sequence>MWLIVIACALIHIISIKTGPKWLFFLTKPLPLIAMIGMLLMSPANHLPYTKWVISGLSLSLIGDLIMMHPKDKFVFGIKLFCLAQISYALGFINMAAWHFTPWLPFAVFGAGLCAYSFFKPDLGKEKWSVASYIFVLMTMLWMAMEYYASGKTQSSAFAVLGSFIFTMSGVVLAFERFGSTSIFSRQVVMTTYYSAQFLITMSVFAIVIRFL</sequence>
<evidence type="ECO:0000313" key="7">
    <source>
        <dbReference type="EMBL" id="EKM28787.1"/>
    </source>
</evidence>
<feature type="transmembrane region" description="Helical" evidence="6">
    <location>
        <begin position="187"/>
        <end position="209"/>
    </location>
</feature>
<evidence type="ECO:0000256" key="2">
    <source>
        <dbReference type="ARBA" id="ARBA00007375"/>
    </source>
</evidence>
<dbReference type="STRING" id="669.AL538_23980"/>
<evidence type="ECO:0000313" key="8">
    <source>
        <dbReference type="Proteomes" id="UP000008367"/>
    </source>
</evidence>
<comment type="similarity">
    <text evidence="2">Belongs to the TMEM86 family.</text>
</comment>
<evidence type="ECO:0000256" key="6">
    <source>
        <dbReference type="SAM" id="Phobius"/>
    </source>
</evidence>
<name>A0A454CQU5_VIBHA</name>
<dbReference type="Proteomes" id="UP000008367">
    <property type="component" value="Unassembled WGS sequence"/>
</dbReference>
<dbReference type="GO" id="GO:0016787">
    <property type="term" value="F:hydrolase activity"/>
    <property type="evidence" value="ECO:0007669"/>
    <property type="project" value="TreeGrafter"/>
</dbReference>
<evidence type="ECO:0000256" key="4">
    <source>
        <dbReference type="ARBA" id="ARBA00022989"/>
    </source>
</evidence>
<keyword evidence="5 6" id="KW-0472">Membrane</keyword>
<accession>A0A454CQU5</accession>
<dbReference type="GO" id="GO:0016020">
    <property type="term" value="C:membrane"/>
    <property type="evidence" value="ECO:0007669"/>
    <property type="project" value="UniProtKB-SubCell"/>
</dbReference>
<organism evidence="7 8">
    <name type="scientific">Vibrio harveyi</name>
    <name type="common">Beneckea harveyi</name>
    <dbReference type="NCBI Taxonomy" id="669"/>
    <lineage>
        <taxon>Bacteria</taxon>
        <taxon>Pseudomonadati</taxon>
        <taxon>Pseudomonadota</taxon>
        <taxon>Gammaproteobacteria</taxon>
        <taxon>Vibrionales</taxon>
        <taxon>Vibrionaceae</taxon>
        <taxon>Vibrio</taxon>
    </lineage>
</organism>
<feature type="transmembrane region" description="Helical" evidence="6">
    <location>
        <begin position="103"/>
        <end position="119"/>
    </location>
</feature>
<comment type="subcellular location">
    <subcellularLocation>
        <location evidence="1">Membrane</location>
        <topology evidence="1">Multi-pass membrane protein</topology>
    </subcellularLocation>
</comment>
<evidence type="ECO:0000256" key="3">
    <source>
        <dbReference type="ARBA" id="ARBA00022692"/>
    </source>
</evidence>
<dbReference type="RefSeq" id="WP_009703092.1">
    <property type="nucleotide sequence ID" value="NZ_CAWMVA010000002.1"/>
</dbReference>
<dbReference type="PANTHER" id="PTHR31885:SF6">
    <property type="entry name" value="GH04784P"/>
    <property type="match status" value="1"/>
</dbReference>
<dbReference type="PANTHER" id="PTHR31885">
    <property type="entry name" value="GH04784P"/>
    <property type="match status" value="1"/>
</dbReference>
<dbReference type="AlphaFoldDB" id="A0A454CQU5"/>
<feature type="transmembrane region" description="Helical" evidence="6">
    <location>
        <begin position="74"/>
        <end position="97"/>
    </location>
</feature>
<proteinExistence type="inferred from homology"/>
<dbReference type="Pfam" id="PF07947">
    <property type="entry name" value="YhhN"/>
    <property type="match status" value="1"/>
</dbReference>
<gene>
    <name evidence="7" type="ORF">VCHENC02_5349</name>
</gene>